<sequence length="132" mass="14857">MVDAGEGHRQKLQGGCGLNDRPRIGIVGNHDDVLTGAALLEHLRIGGLGVIIMKFMALTYKPGGQFLNGLPADADWLEQTDVHPLFRSRFFLLHQGSYSLFYHITYRRYFASTIFQCPRAAPSRPQPLRFRS</sequence>
<reference evidence="1" key="1">
    <citation type="submission" date="2019-08" db="EMBL/GenBank/DDBJ databases">
        <authorList>
            <person name="Kucharzyk K."/>
            <person name="Murdoch R.W."/>
            <person name="Higgins S."/>
            <person name="Loffler F."/>
        </authorList>
    </citation>
    <scope>NUCLEOTIDE SEQUENCE</scope>
</reference>
<gene>
    <name evidence="1" type="ORF">SDC9_173079</name>
</gene>
<comment type="caution">
    <text evidence="1">The sequence shown here is derived from an EMBL/GenBank/DDBJ whole genome shotgun (WGS) entry which is preliminary data.</text>
</comment>
<dbReference type="EMBL" id="VSSQ01074923">
    <property type="protein sequence ID" value="MPN25667.1"/>
    <property type="molecule type" value="Genomic_DNA"/>
</dbReference>
<protein>
    <submittedName>
        <fullName evidence="1">Uncharacterized protein</fullName>
    </submittedName>
</protein>
<evidence type="ECO:0000313" key="1">
    <source>
        <dbReference type="EMBL" id="MPN25667.1"/>
    </source>
</evidence>
<dbReference type="AlphaFoldDB" id="A0A645GFH9"/>
<accession>A0A645GFH9</accession>
<organism evidence="1">
    <name type="scientific">bioreactor metagenome</name>
    <dbReference type="NCBI Taxonomy" id="1076179"/>
    <lineage>
        <taxon>unclassified sequences</taxon>
        <taxon>metagenomes</taxon>
        <taxon>ecological metagenomes</taxon>
    </lineage>
</organism>
<proteinExistence type="predicted"/>
<name>A0A645GFH9_9ZZZZ</name>